<evidence type="ECO:0000313" key="6">
    <source>
        <dbReference type="EMBL" id="CAK9199301.1"/>
    </source>
</evidence>
<keyword evidence="2 3" id="KW-0175">Coiled coil</keyword>
<evidence type="ECO:0000256" key="3">
    <source>
        <dbReference type="SAM" id="Coils"/>
    </source>
</evidence>
<comment type="similarity">
    <text evidence="1">Belongs to the CCDC93 family.</text>
</comment>
<dbReference type="InterPro" id="IPR019159">
    <property type="entry name" value="CCDC93_CC"/>
</dbReference>
<dbReference type="Proteomes" id="UP001497512">
    <property type="component" value="Chromosome 12"/>
</dbReference>
<name>A0ABP0TL18_9BRYO</name>
<reference evidence="6" key="1">
    <citation type="submission" date="2024-02" db="EMBL/GenBank/DDBJ databases">
        <authorList>
            <consortium name="ELIXIR-Norway"/>
            <consortium name="Elixir Norway"/>
        </authorList>
    </citation>
    <scope>NUCLEOTIDE SEQUENCE</scope>
</reference>
<evidence type="ECO:0000313" key="7">
    <source>
        <dbReference type="Proteomes" id="UP001497512"/>
    </source>
</evidence>
<evidence type="ECO:0000259" key="5">
    <source>
        <dbReference type="Pfam" id="PF21673"/>
    </source>
</evidence>
<evidence type="ECO:0000256" key="2">
    <source>
        <dbReference type="ARBA" id="ARBA00023054"/>
    </source>
</evidence>
<dbReference type="Pfam" id="PF09762">
    <property type="entry name" value="CCDC93_CC"/>
    <property type="match status" value="1"/>
</dbReference>
<keyword evidence="7" id="KW-1185">Reference proteome</keyword>
<dbReference type="InterPro" id="IPR039116">
    <property type="entry name" value="CCDC93"/>
</dbReference>
<feature type="coiled-coil region" evidence="3">
    <location>
        <begin position="123"/>
        <end position="178"/>
    </location>
</feature>
<evidence type="ECO:0000256" key="1">
    <source>
        <dbReference type="ARBA" id="ARBA00007219"/>
    </source>
</evidence>
<accession>A0ABP0TL18</accession>
<dbReference type="PANTHER" id="PTHR16441">
    <property type="entry name" value="FIDIPIDINE"/>
    <property type="match status" value="1"/>
</dbReference>
<proteinExistence type="inferred from homology"/>
<dbReference type="PANTHER" id="PTHR16441:SF0">
    <property type="entry name" value="COILED-COIL DOMAIN-CONTAINING PROTEIN 93"/>
    <property type="match status" value="1"/>
</dbReference>
<dbReference type="Pfam" id="PF21673">
    <property type="entry name" value="CCDC93_N"/>
    <property type="match status" value="1"/>
</dbReference>
<organism evidence="6 7">
    <name type="scientific">Sphagnum troendelagicum</name>
    <dbReference type="NCBI Taxonomy" id="128251"/>
    <lineage>
        <taxon>Eukaryota</taxon>
        <taxon>Viridiplantae</taxon>
        <taxon>Streptophyta</taxon>
        <taxon>Embryophyta</taxon>
        <taxon>Bryophyta</taxon>
        <taxon>Sphagnophytina</taxon>
        <taxon>Sphagnopsida</taxon>
        <taxon>Sphagnales</taxon>
        <taxon>Sphagnaceae</taxon>
        <taxon>Sphagnum</taxon>
    </lineage>
</organism>
<dbReference type="InterPro" id="IPR048747">
    <property type="entry name" value="CCDC93_N"/>
</dbReference>
<evidence type="ECO:0000259" key="4">
    <source>
        <dbReference type="Pfam" id="PF09762"/>
    </source>
</evidence>
<feature type="domain" description="CCDC93 coiled-coil" evidence="4">
    <location>
        <begin position="115"/>
        <end position="413"/>
    </location>
</feature>
<dbReference type="EMBL" id="OZ019904">
    <property type="protein sequence ID" value="CAK9199301.1"/>
    <property type="molecule type" value="Genomic_DNA"/>
</dbReference>
<feature type="domain" description="CCDC93 N-terminal" evidence="5">
    <location>
        <begin position="7"/>
        <end position="113"/>
    </location>
</feature>
<protein>
    <recommendedName>
        <fullName evidence="8">Coiled-coil domain-containing protein 93</fullName>
    </recommendedName>
</protein>
<evidence type="ECO:0008006" key="8">
    <source>
        <dbReference type="Google" id="ProtNLM"/>
    </source>
</evidence>
<sequence>MEEEDSERSMLLEKISDLLLSGGYFRAQISNLSPFDKLTGGLAWSITASNVDVDFDVLYDDDATLGYKIKVGEAIEAALQTMECPYPLQAHQIQGLDYPAVLPVVQWLIKRVIATRQESGDQTAALERDIEFQNARVQRLQGRIIASHEFTQQSDQSINTQEEHLAQIEAEMAELKQIADAAGAGTLVPDLVILLNQSTDLELKEYQFRASCRKKRAELVTEIKQLQDPAHSVADDDEQRAEVEAAFNADLQKWISLRTELAQKSQEVALLQRKLDDLPCQTELIQYERRFVELYVHIQRKLRETRKYYATYNALAEAHELTVKETSLLNSIHSQFEAAMMTTGGRSKFVESMDGIVKGVKQKLDKVERRFHAEQSTYNLLKEKHASAVAAQRHYFSLVKLFQDECARSEKLRTALESFAGIATKDIPPSPLELKAHEQTFVSPL</sequence>
<gene>
    <name evidence="6" type="ORF">CSSPTR1EN2_LOCUS4868</name>
</gene>